<evidence type="ECO:0000313" key="4">
    <source>
        <dbReference type="EMBL" id="GAF97711.1"/>
    </source>
</evidence>
<accession>X0UEH6</accession>
<keyword evidence="2" id="KW-0472">Membrane</keyword>
<proteinExistence type="predicted"/>
<evidence type="ECO:0000256" key="1">
    <source>
        <dbReference type="ARBA" id="ARBA00004442"/>
    </source>
</evidence>
<name>X0UEH6_9ZZZZ</name>
<dbReference type="GO" id="GO:0009279">
    <property type="term" value="C:cell outer membrane"/>
    <property type="evidence" value="ECO:0007669"/>
    <property type="project" value="UniProtKB-SubCell"/>
</dbReference>
<comment type="caution">
    <text evidence="4">The sequence shown here is derived from an EMBL/GenBank/DDBJ whole genome shotgun (WGS) entry which is preliminary data.</text>
</comment>
<comment type="subcellular location">
    <subcellularLocation>
        <location evidence="1">Cell outer membrane</location>
    </subcellularLocation>
</comment>
<keyword evidence="3" id="KW-0998">Cell outer membrane</keyword>
<reference evidence="4" key="1">
    <citation type="journal article" date="2014" name="Front. Microbiol.">
        <title>High frequency of phylogenetically diverse reductive dehalogenase-homologous genes in deep subseafloor sedimentary metagenomes.</title>
        <authorList>
            <person name="Kawai M."/>
            <person name="Futagami T."/>
            <person name="Toyoda A."/>
            <person name="Takaki Y."/>
            <person name="Nishi S."/>
            <person name="Hori S."/>
            <person name="Arai W."/>
            <person name="Tsubouchi T."/>
            <person name="Morono Y."/>
            <person name="Uchiyama I."/>
            <person name="Ito T."/>
            <person name="Fujiyama A."/>
            <person name="Inagaki F."/>
            <person name="Takami H."/>
        </authorList>
    </citation>
    <scope>NUCLEOTIDE SEQUENCE</scope>
    <source>
        <strain evidence="4">Expedition CK06-06</strain>
    </source>
</reference>
<evidence type="ECO:0000256" key="3">
    <source>
        <dbReference type="ARBA" id="ARBA00023237"/>
    </source>
</evidence>
<dbReference type="AlphaFoldDB" id="X0UEH6"/>
<evidence type="ECO:0000256" key="2">
    <source>
        <dbReference type="ARBA" id="ARBA00023136"/>
    </source>
</evidence>
<protein>
    <recommendedName>
        <fullName evidence="5">TonB-dependent receptor plug domain-containing protein</fullName>
    </recommendedName>
</protein>
<dbReference type="InterPro" id="IPR036942">
    <property type="entry name" value="Beta-barrel_TonB_sf"/>
</dbReference>
<dbReference type="Gene3D" id="2.40.170.20">
    <property type="entry name" value="TonB-dependent receptor, beta-barrel domain"/>
    <property type="match status" value="1"/>
</dbReference>
<sequence>MGAWASARCWAGASLGIGLIATLLFALAASAQDQAPPSETEEPSAIASLWDADIEEFVVYGEPSQSLVEDVTISLIGFDMETLRVEGIKDIRDLSNFTPSLEIKSAFAASNPTLYIRGVGLDDFNANAASAVSIYQDGV</sequence>
<gene>
    <name evidence="4" type="ORF">S01H1_28509</name>
</gene>
<evidence type="ECO:0008006" key="5">
    <source>
        <dbReference type="Google" id="ProtNLM"/>
    </source>
</evidence>
<feature type="non-terminal residue" evidence="4">
    <location>
        <position position="139"/>
    </location>
</feature>
<organism evidence="4">
    <name type="scientific">marine sediment metagenome</name>
    <dbReference type="NCBI Taxonomy" id="412755"/>
    <lineage>
        <taxon>unclassified sequences</taxon>
        <taxon>metagenomes</taxon>
        <taxon>ecological metagenomes</taxon>
    </lineage>
</organism>
<dbReference type="EMBL" id="BARS01017430">
    <property type="protein sequence ID" value="GAF97711.1"/>
    <property type="molecule type" value="Genomic_DNA"/>
</dbReference>
<dbReference type="SUPFAM" id="SSF56935">
    <property type="entry name" value="Porins"/>
    <property type="match status" value="1"/>
</dbReference>